<dbReference type="PANTHER" id="PTHR43611:SF3">
    <property type="entry name" value="FLAVIN MONONUCLEOTIDE HYDROLASE 1, CHLOROPLATIC"/>
    <property type="match status" value="1"/>
</dbReference>
<gene>
    <name evidence="1" type="ORF">DQQ10_25320</name>
</gene>
<dbReference type="InterPro" id="IPR023198">
    <property type="entry name" value="PGP-like_dom2"/>
</dbReference>
<dbReference type="EMBL" id="QMFY01000022">
    <property type="protein sequence ID" value="RAV98058.1"/>
    <property type="molecule type" value="Genomic_DNA"/>
</dbReference>
<dbReference type="SFLD" id="SFLDS00003">
    <property type="entry name" value="Haloacid_Dehalogenase"/>
    <property type="match status" value="1"/>
</dbReference>
<dbReference type="InterPro" id="IPR036412">
    <property type="entry name" value="HAD-like_sf"/>
</dbReference>
<dbReference type="SFLD" id="SFLDG01129">
    <property type="entry name" value="C1.5:_HAD__Beta-PGM__Phosphata"/>
    <property type="match status" value="1"/>
</dbReference>
<proteinExistence type="predicted"/>
<comment type="caution">
    <text evidence="1">The sequence shown here is derived from an EMBL/GenBank/DDBJ whole genome shotgun (WGS) entry which is preliminary data.</text>
</comment>
<dbReference type="PANTHER" id="PTHR43611">
    <property type="entry name" value="ALPHA-D-GLUCOSE 1-PHOSPHATE PHOSPHATASE"/>
    <property type="match status" value="1"/>
</dbReference>
<dbReference type="CDD" id="cd02603">
    <property type="entry name" value="HAD_sEH-N_like"/>
    <property type="match status" value="1"/>
</dbReference>
<dbReference type="Gene3D" id="3.40.50.1000">
    <property type="entry name" value="HAD superfamily/HAD-like"/>
    <property type="match status" value="1"/>
</dbReference>
<dbReference type="SUPFAM" id="SSF56784">
    <property type="entry name" value="HAD-like"/>
    <property type="match status" value="1"/>
</dbReference>
<dbReference type="InterPro" id="IPR023214">
    <property type="entry name" value="HAD_sf"/>
</dbReference>
<dbReference type="Pfam" id="PF00702">
    <property type="entry name" value="Hydrolase"/>
    <property type="match status" value="1"/>
</dbReference>
<accession>A0A364XXC4</accession>
<protein>
    <submittedName>
        <fullName evidence="1">HAD family phosphatase</fullName>
    </submittedName>
</protein>
<name>A0A364XXC4_9BACT</name>
<dbReference type="Gene3D" id="1.10.150.240">
    <property type="entry name" value="Putative phosphatase, domain 2"/>
    <property type="match status" value="1"/>
</dbReference>
<evidence type="ECO:0000313" key="1">
    <source>
        <dbReference type="EMBL" id="RAV98058.1"/>
    </source>
</evidence>
<keyword evidence="2" id="KW-1185">Reference proteome</keyword>
<dbReference type="NCBIfam" id="TIGR01509">
    <property type="entry name" value="HAD-SF-IA-v3"/>
    <property type="match status" value="1"/>
</dbReference>
<dbReference type="AlphaFoldDB" id="A0A364XXC4"/>
<reference evidence="1 2" key="1">
    <citation type="submission" date="2018-06" db="EMBL/GenBank/DDBJ databases">
        <title>Chryseolinea flavus sp. nov., a member of the phylum Bacteroidetes isolated from soil.</title>
        <authorList>
            <person name="Li Y."/>
            <person name="Wang J."/>
        </authorList>
    </citation>
    <scope>NUCLEOTIDE SEQUENCE [LARGE SCALE GENOMIC DNA]</scope>
    <source>
        <strain evidence="1 2">SDU1-6</strain>
    </source>
</reference>
<dbReference type="InterPro" id="IPR006439">
    <property type="entry name" value="HAD-SF_hydro_IA"/>
</dbReference>
<dbReference type="Proteomes" id="UP000251889">
    <property type="component" value="Unassembled WGS sequence"/>
</dbReference>
<evidence type="ECO:0000313" key="2">
    <source>
        <dbReference type="Proteomes" id="UP000251889"/>
    </source>
</evidence>
<organism evidence="1 2">
    <name type="scientific">Pseudochryseolinea flava</name>
    <dbReference type="NCBI Taxonomy" id="2059302"/>
    <lineage>
        <taxon>Bacteria</taxon>
        <taxon>Pseudomonadati</taxon>
        <taxon>Bacteroidota</taxon>
        <taxon>Cytophagia</taxon>
        <taxon>Cytophagales</taxon>
        <taxon>Fulvivirgaceae</taxon>
        <taxon>Pseudochryseolinea</taxon>
    </lineage>
</organism>
<dbReference type="PRINTS" id="PR00413">
    <property type="entry name" value="HADHALOGNASE"/>
</dbReference>
<sequence length="226" mass="25629">MKKWCNVTYLGPNRQNTFVLKDSSVKNLIFDLGGVILDLSVDTTLQAVAKLSGLDKNEVVHHFVNAQGFMQFEKGLIDEHAFRDFVRETYNVTATDAQIDHAWNAMLLGLPIAKLHLLTRLMSTHQTFLLSNTNTIHLRFINENILPPVAGVTSLDGYFHKSYYSHLMKKRKPDAEIFQQVLEENNLKAEETLFLDDNKANIEGAAALGIKTLLVTHPDIVTEYFR</sequence>